<keyword evidence="1 4" id="KW-0662">Pyridine nucleotide biosynthesis</keyword>
<feature type="binding site" evidence="4">
    <location>
        <position position="95"/>
    </location>
    <ligand>
        <name>pyridoxal 5'-phosphate</name>
        <dbReference type="ChEBI" id="CHEBI:597326"/>
    </ligand>
</feature>
<dbReference type="PANTHER" id="PTHR14084:SF0">
    <property type="entry name" value="KYNURENINASE"/>
    <property type="match status" value="1"/>
</dbReference>
<comment type="pathway">
    <text evidence="4 6">Amino-acid degradation; L-kynurenine degradation; L-alanine and anthranilate from L-kynurenine: step 1/1.</text>
</comment>
<feature type="binding site" evidence="4">
    <location>
        <position position="220"/>
    </location>
    <ligand>
        <name>pyridoxal 5'-phosphate</name>
        <dbReference type="ChEBI" id="CHEBI:597326"/>
    </ligand>
</feature>
<evidence type="ECO:0000313" key="7">
    <source>
        <dbReference type="EMBL" id="MBD3584755.1"/>
    </source>
</evidence>
<comment type="catalytic activity">
    <reaction evidence="6">
        <text>3-hydroxy-L-kynurenine + H2O = 3-hydroxyanthranilate + L-alanine + H(+)</text>
        <dbReference type="Rhea" id="RHEA:25143"/>
        <dbReference type="ChEBI" id="CHEBI:15377"/>
        <dbReference type="ChEBI" id="CHEBI:15378"/>
        <dbReference type="ChEBI" id="CHEBI:36559"/>
        <dbReference type="ChEBI" id="CHEBI:57972"/>
        <dbReference type="ChEBI" id="CHEBI:58125"/>
        <dbReference type="EC" id="3.7.1.3"/>
    </reaction>
</comment>
<dbReference type="InterPro" id="IPR015421">
    <property type="entry name" value="PyrdxlP-dep_Trfase_major"/>
</dbReference>
<sequence>MTHNIEQLDRLDPLAACREQFALPENTIYLDGNSLGALPKASAARVHEVVSHQWGNDLISAWNKHSWIELPLTVGDKIAPLLGAAAGQVVVTDSISINLYKLLVTALNMQPGRNTVVSEQGNFPTDLYMVQGIEALLGSQRCELNSVPTEELDDALDENVAVLMLTHVNFRSGRIHDMQRLTRLAQDKGILVIWDLAHSTGAVPLNLDACNVDFAVGCGYKYLNGGPGAPAFIYAAARHHAQIKQPLSGWMGHANPFAFSDNYEPAAGVRQFLTGTPSIIAMAALDAALDVFADVDMQAVRNKSIELTELFLSLKKDHACLFDLTLQSPADPAVRGSQLSFSHPDAYAICQALIGHGVIPDFRAPDIVRFGFTPLYLRYSDIAQAIDILATIMDHALYRDSKYNQRATVT</sequence>
<dbReference type="Gene3D" id="3.40.640.10">
    <property type="entry name" value="Type I PLP-dependent aspartate aminotransferase-like (Major domain)"/>
    <property type="match status" value="1"/>
</dbReference>
<keyword evidence="8" id="KW-1185">Reference proteome</keyword>
<comment type="similarity">
    <text evidence="4 6">Belongs to the kynureninase family.</text>
</comment>
<dbReference type="Proteomes" id="UP000624419">
    <property type="component" value="Unassembled WGS sequence"/>
</dbReference>
<feature type="binding site" evidence="4">
    <location>
        <position position="276"/>
    </location>
    <ligand>
        <name>pyridoxal 5'-phosphate</name>
        <dbReference type="ChEBI" id="CHEBI:597326"/>
    </ligand>
</feature>
<feature type="binding site" evidence="4">
    <location>
        <position position="195"/>
    </location>
    <ligand>
        <name>pyridoxal 5'-phosphate</name>
        <dbReference type="ChEBI" id="CHEBI:597326"/>
    </ligand>
</feature>
<evidence type="ECO:0000256" key="6">
    <source>
        <dbReference type="PIRNR" id="PIRNR038800"/>
    </source>
</evidence>
<gene>
    <name evidence="4 7" type="primary">kynU</name>
    <name evidence="7" type="ORF">HHX48_03275</name>
</gene>
<dbReference type="InterPro" id="IPR015424">
    <property type="entry name" value="PyrdxlP-dep_Trfase"/>
</dbReference>
<dbReference type="PIRSF" id="PIRSF038800">
    <property type="entry name" value="KYNU"/>
    <property type="match status" value="1"/>
</dbReference>
<feature type="binding site" evidence="4">
    <location>
        <position position="96"/>
    </location>
    <ligand>
        <name>pyridoxal 5'-phosphate</name>
        <dbReference type="ChEBI" id="CHEBI:597326"/>
    </ligand>
</feature>
<reference evidence="7 8" key="1">
    <citation type="submission" date="2020-04" db="EMBL/GenBank/DDBJ databases">
        <title>Salinimonas sp. HHU 13199.</title>
        <authorList>
            <person name="Cui X."/>
            <person name="Zhang D."/>
        </authorList>
    </citation>
    <scope>NUCLEOTIDE SEQUENCE [LARGE SCALE GENOMIC DNA]</scope>
    <source>
        <strain evidence="7 8">HHU 13199</strain>
    </source>
</reference>
<evidence type="ECO:0000256" key="3">
    <source>
        <dbReference type="ARBA" id="ARBA00022898"/>
    </source>
</evidence>
<comment type="caution">
    <text evidence="7">The sequence shown here is derived from an EMBL/GenBank/DDBJ whole genome shotgun (WGS) entry which is preliminary data.</text>
</comment>
<protein>
    <recommendedName>
        <fullName evidence="4 5">Kynureninase</fullName>
        <ecNumber evidence="4 5">3.7.1.3</ecNumber>
    </recommendedName>
    <alternativeName>
        <fullName evidence="4">L-kynurenine hydrolase</fullName>
    </alternativeName>
</protein>
<accession>A0ABR8LEP1</accession>
<feature type="binding site" evidence="4">
    <location>
        <position position="166"/>
    </location>
    <ligand>
        <name>pyridoxal 5'-phosphate</name>
        <dbReference type="ChEBI" id="CHEBI:597326"/>
    </ligand>
</feature>
<dbReference type="PANTHER" id="PTHR14084">
    <property type="entry name" value="KYNURENINASE"/>
    <property type="match status" value="1"/>
</dbReference>
<dbReference type="InterPro" id="IPR015422">
    <property type="entry name" value="PyrdxlP-dep_Trfase_small"/>
</dbReference>
<feature type="binding site" evidence="4">
    <location>
        <begin position="123"/>
        <end position="126"/>
    </location>
    <ligand>
        <name>pyridoxal 5'-phosphate</name>
        <dbReference type="ChEBI" id="CHEBI:597326"/>
    </ligand>
</feature>
<evidence type="ECO:0000256" key="2">
    <source>
        <dbReference type="ARBA" id="ARBA00022801"/>
    </source>
</evidence>
<dbReference type="Gene3D" id="3.90.1150.10">
    <property type="entry name" value="Aspartate Aminotransferase, domain 1"/>
    <property type="match status" value="1"/>
</dbReference>
<dbReference type="GO" id="GO:0030429">
    <property type="term" value="F:kynureninase activity"/>
    <property type="evidence" value="ECO:0007669"/>
    <property type="project" value="UniProtKB-EC"/>
</dbReference>
<dbReference type="Pfam" id="PF22580">
    <property type="entry name" value="KYNU_C"/>
    <property type="match status" value="1"/>
</dbReference>
<comment type="cofactor">
    <cofactor evidence="4 6">
        <name>pyridoxal 5'-phosphate</name>
        <dbReference type="ChEBI" id="CHEBI:597326"/>
    </cofactor>
</comment>
<dbReference type="EMBL" id="JABBXD010000001">
    <property type="protein sequence ID" value="MBD3584755.1"/>
    <property type="molecule type" value="Genomic_DNA"/>
</dbReference>
<evidence type="ECO:0000313" key="8">
    <source>
        <dbReference type="Proteomes" id="UP000624419"/>
    </source>
</evidence>
<evidence type="ECO:0000256" key="4">
    <source>
        <dbReference type="HAMAP-Rule" id="MF_01970"/>
    </source>
</evidence>
<feature type="binding site" evidence="4">
    <location>
        <position position="250"/>
    </location>
    <ligand>
        <name>pyridoxal 5'-phosphate</name>
        <dbReference type="ChEBI" id="CHEBI:597326"/>
    </ligand>
</feature>
<dbReference type="EC" id="3.7.1.3" evidence="4 5"/>
<feature type="modified residue" description="N6-(pyridoxal phosphate)lysine" evidence="4">
    <location>
        <position position="221"/>
    </location>
</feature>
<comment type="pathway">
    <text evidence="4 6">Cofactor biosynthesis; NAD(+) biosynthesis; quinolinate from L-kynurenine: step 2/3.</text>
</comment>
<proteinExistence type="inferred from homology"/>
<keyword evidence="2 4" id="KW-0378">Hydrolase</keyword>
<dbReference type="NCBIfam" id="TIGR01814">
    <property type="entry name" value="kynureninase"/>
    <property type="match status" value="1"/>
</dbReference>
<dbReference type="RefSeq" id="WP_191022194.1">
    <property type="nucleotide sequence ID" value="NZ_JABBXD010000001.1"/>
</dbReference>
<dbReference type="SUPFAM" id="SSF53383">
    <property type="entry name" value="PLP-dependent transferases"/>
    <property type="match status" value="1"/>
</dbReference>
<name>A0ABR8LEP1_9ALTE</name>
<evidence type="ECO:0000256" key="1">
    <source>
        <dbReference type="ARBA" id="ARBA00022642"/>
    </source>
</evidence>
<organism evidence="7 8">
    <name type="scientific">Salinimonas profundi</name>
    <dbReference type="NCBI Taxonomy" id="2729140"/>
    <lineage>
        <taxon>Bacteria</taxon>
        <taxon>Pseudomonadati</taxon>
        <taxon>Pseudomonadota</taxon>
        <taxon>Gammaproteobacteria</taxon>
        <taxon>Alteromonadales</taxon>
        <taxon>Alteromonadaceae</taxon>
        <taxon>Alteromonas/Salinimonas group</taxon>
        <taxon>Salinimonas</taxon>
    </lineage>
</organism>
<dbReference type="InterPro" id="IPR010111">
    <property type="entry name" value="Kynureninase"/>
</dbReference>
<comment type="catalytic activity">
    <reaction evidence="4 6">
        <text>L-kynurenine + H2O = anthranilate + L-alanine + H(+)</text>
        <dbReference type="Rhea" id="RHEA:16813"/>
        <dbReference type="ChEBI" id="CHEBI:15377"/>
        <dbReference type="ChEBI" id="CHEBI:15378"/>
        <dbReference type="ChEBI" id="CHEBI:16567"/>
        <dbReference type="ChEBI" id="CHEBI:57959"/>
        <dbReference type="ChEBI" id="CHEBI:57972"/>
        <dbReference type="EC" id="3.7.1.3"/>
    </reaction>
</comment>
<comment type="subunit">
    <text evidence="4 6">Homodimer.</text>
</comment>
<feature type="binding site" evidence="4">
    <location>
        <position position="198"/>
    </location>
    <ligand>
        <name>pyridoxal 5'-phosphate</name>
        <dbReference type="ChEBI" id="CHEBI:597326"/>
    </ligand>
</feature>
<comment type="function">
    <text evidence="4 6">Catalyzes the cleavage of L-kynurenine (L-Kyn) and L-3-hydroxykynurenine (L-3OHKyn) into anthranilic acid (AA) and 3-hydroxyanthranilic acid (3-OHAA), respectively.</text>
</comment>
<dbReference type="HAMAP" id="MF_01970">
    <property type="entry name" value="Kynureninase"/>
    <property type="match status" value="1"/>
</dbReference>
<keyword evidence="3 4" id="KW-0663">Pyridoxal phosphate</keyword>
<evidence type="ECO:0000256" key="5">
    <source>
        <dbReference type="NCBIfam" id="TIGR01814"/>
    </source>
</evidence>